<dbReference type="EMBL" id="CH916373">
    <property type="protein sequence ID" value="EDV94344.1"/>
    <property type="molecule type" value="Genomic_DNA"/>
</dbReference>
<keyword evidence="3 11" id="KW-0444">Lipid biosynthesis</keyword>
<evidence type="ECO:0000313" key="14">
    <source>
        <dbReference type="EMBL" id="EDV94344.1"/>
    </source>
</evidence>
<dbReference type="OMA" id="LPGYCID"/>
<dbReference type="PhylomeDB" id="B4JRF4"/>
<dbReference type="OrthoDB" id="429813at2759"/>
<name>B4JRF4_DROGR</name>
<keyword evidence="9 11" id="KW-0472">Membrane</keyword>
<keyword evidence="15" id="KW-1185">Reference proteome</keyword>
<evidence type="ECO:0000256" key="7">
    <source>
        <dbReference type="ARBA" id="ARBA00023002"/>
    </source>
</evidence>
<comment type="function">
    <text evidence="11">Catalyzes the reduction of fatty acyl-CoA to fatty alcohols.</text>
</comment>
<dbReference type="FunCoup" id="B4JRF4">
    <property type="interactions" value="92"/>
</dbReference>
<dbReference type="PANTHER" id="PTHR11011:SF60">
    <property type="entry name" value="FATTY ACYL-COA REDUCTASE-RELATED"/>
    <property type="match status" value="1"/>
</dbReference>
<dbReference type="Gene3D" id="3.40.50.720">
    <property type="entry name" value="NAD(P)-binding Rossmann-like Domain"/>
    <property type="match status" value="1"/>
</dbReference>
<evidence type="ECO:0000256" key="4">
    <source>
        <dbReference type="ARBA" id="ARBA00022692"/>
    </source>
</evidence>
<feature type="domain" description="Fatty acyl-CoA reductase C-terminal" evidence="12">
    <location>
        <begin position="380"/>
        <end position="471"/>
    </location>
</feature>
<keyword evidence="7 11" id="KW-0560">Oxidoreductase</keyword>
<dbReference type="AlphaFoldDB" id="B4JRF4"/>
<evidence type="ECO:0000256" key="3">
    <source>
        <dbReference type="ARBA" id="ARBA00022516"/>
    </source>
</evidence>
<evidence type="ECO:0000256" key="1">
    <source>
        <dbReference type="ARBA" id="ARBA00004141"/>
    </source>
</evidence>
<evidence type="ECO:0000256" key="2">
    <source>
        <dbReference type="ARBA" id="ARBA00005928"/>
    </source>
</evidence>
<comment type="catalytic activity">
    <reaction evidence="10 11">
        <text>a long-chain fatty acyl-CoA + 2 NADPH + 2 H(+) = a long-chain primary fatty alcohol + 2 NADP(+) + CoA</text>
        <dbReference type="Rhea" id="RHEA:52716"/>
        <dbReference type="ChEBI" id="CHEBI:15378"/>
        <dbReference type="ChEBI" id="CHEBI:57287"/>
        <dbReference type="ChEBI" id="CHEBI:57783"/>
        <dbReference type="ChEBI" id="CHEBI:58349"/>
        <dbReference type="ChEBI" id="CHEBI:77396"/>
        <dbReference type="ChEBI" id="CHEBI:83139"/>
        <dbReference type="EC" id="1.2.1.84"/>
    </reaction>
</comment>
<accession>B4JRF4</accession>
<dbReference type="InterPro" id="IPR013120">
    <property type="entry name" value="FAR_NAD-bd"/>
</dbReference>
<evidence type="ECO:0000259" key="13">
    <source>
        <dbReference type="Pfam" id="PF07993"/>
    </source>
</evidence>
<gene>
    <name evidence="14" type="primary">Dgri\GH20164</name>
    <name evidence="14" type="ORF">Dgri_GH20164</name>
</gene>
<dbReference type="SUPFAM" id="SSF51735">
    <property type="entry name" value="NAD(P)-binding Rossmann-fold domains"/>
    <property type="match status" value="1"/>
</dbReference>
<dbReference type="InParanoid" id="B4JRF4"/>
<evidence type="ECO:0000259" key="12">
    <source>
        <dbReference type="Pfam" id="PF03015"/>
    </source>
</evidence>
<dbReference type="InterPro" id="IPR036291">
    <property type="entry name" value="NAD(P)-bd_dom_sf"/>
</dbReference>
<evidence type="ECO:0000313" key="15">
    <source>
        <dbReference type="Proteomes" id="UP000001070"/>
    </source>
</evidence>
<dbReference type="EC" id="1.2.1.84" evidence="11"/>
<evidence type="ECO:0000256" key="11">
    <source>
        <dbReference type="RuleBase" id="RU363097"/>
    </source>
</evidence>
<dbReference type="GO" id="GO:0080019">
    <property type="term" value="F:alcohol-forming very long-chain fatty acyl-CoA reductase activity"/>
    <property type="evidence" value="ECO:0007669"/>
    <property type="project" value="InterPro"/>
</dbReference>
<evidence type="ECO:0000256" key="9">
    <source>
        <dbReference type="ARBA" id="ARBA00023136"/>
    </source>
</evidence>
<evidence type="ECO:0000256" key="6">
    <source>
        <dbReference type="ARBA" id="ARBA00022989"/>
    </source>
</evidence>
<dbReference type="GO" id="GO:0005777">
    <property type="term" value="C:peroxisome"/>
    <property type="evidence" value="ECO:0007669"/>
    <property type="project" value="TreeGrafter"/>
</dbReference>
<dbReference type="CDD" id="cd09071">
    <property type="entry name" value="FAR_C"/>
    <property type="match status" value="1"/>
</dbReference>
<dbReference type="GO" id="GO:0035336">
    <property type="term" value="P:long-chain fatty-acyl-CoA metabolic process"/>
    <property type="evidence" value="ECO:0007669"/>
    <property type="project" value="TreeGrafter"/>
</dbReference>
<dbReference type="InterPro" id="IPR026055">
    <property type="entry name" value="FAR"/>
</dbReference>
<feature type="transmembrane region" description="Helical" evidence="11">
    <location>
        <begin position="370"/>
        <end position="391"/>
    </location>
</feature>
<dbReference type="InterPro" id="IPR033640">
    <property type="entry name" value="FAR_C"/>
</dbReference>
<dbReference type="KEGG" id="dgr:6567228"/>
<dbReference type="FunFam" id="3.40.50.720:FF:000143">
    <property type="entry name" value="Fatty acyl-CoA reductase"/>
    <property type="match status" value="1"/>
</dbReference>
<dbReference type="eggNOG" id="KOG1221">
    <property type="taxonomic scope" value="Eukaryota"/>
</dbReference>
<evidence type="ECO:0000256" key="5">
    <source>
        <dbReference type="ARBA" id="ARBA00022857"/>
    </source>
</evidence>
<comment type="similarity">
    <text evidence="2 11">Belongs to the fatty acyl-CoA reductase family.</text>
</comment>
<feature type="domain" description="Thioester reductase (TE)" evidence="13">
    <location>
        <begin position="22"/>
        <end position="292"/>
    </location>
</feature>
<dbReference type="CDD" id="cd05236">
    <property type="entry name" value="FAR-N_SDR_e"/>
    <property type="match status" value="1"/>
</dbReference>
<dbReference type="GO" id="GO:0102965">
    <property type="term" value="F:alcohol-forming long-chain fatty acyl-CoA reductase activity"/>
    <property type="evidence" value="ECO:0007669"/>
    <property type="project" value="UniProtKB-EC"/>
</dbReference>
<keyword evidence="5 11" id="KW-0521">NADP</keyword>
<dbReference type="Pfam" id="PF03015">
    <property type="entry name" value="Sterile"/>
    <property type="match status" value="1"/>
</dbReference>
<sequence length="515" mass="58405">MGVESVAESEIQTFYKDKTVFLTGGSGFLGKVIIEKLLRSTKVKRIYVLIRCKRGQDGLQRIADWKNNAMFSLLLQSDASCFNRISPINGDCLDAKLGISQADMQLLTDEVQVVVHSAASVRFMEPLHLAVDINTRSTRLMLQLAKRMPRLEAYVHVSTAYSNCVIEHINERFYPENLTCTAETILALREQLSDELFDSMKPALIGKYPNTYTFTKALAEEVVQTEGSGLPISIFRPGVIIGSYKDPLPGWVDNLYGPMGLIIGCALGVVRVLFINRLALAHVVPVDYCVNMLLASAGRTARDHATCNKNALATSSGASPQLPVIYNYVLSDKNKFTWGNFIDCSLKLVDTYPLSKMMWLPCVYIVSTTWIFNLIAFLVHIVPGYFIDISLRLRGQKPRMIKIYQKIHENIDVVKPFVTQSFHFATHNTDKLWKSLSPQDQQIFEFDMGSVDWSDYFYRSLGGVRIHLGKEVNTEENIKRARNIMARYYILHRLLQFVLWSGVAAILWRLIKLFF</sequence>
<evidence type="ECO:0000256" key="10">
    <source>
        <dbReference type="ARBA" id="ARBA00052530"/>
    </source>
</evidence>
<dbReference type="PANTHER" id="PTHR11011">
    <property type="entry name" value="MALE STERILITY PROTEIN 2-RELATED"/>
    <property type="match status" value="1"/>
</dbReference>
<dbReference type="Proteomes" id="UP000001070">
    <property type="component" value="Unassembled WGS sequence"/>
</dbReference>
<comment type="subcellular location">
    <subcellularLocation>
        <location evidence="1">Membrane</location>
        <topology evidence="1">Multi-pass membrane protein</topology>
    </subcellularLocation>
</comment>
<dbReference type="GO" id="GO:0016020">
    <property type="term" value="C:membrane"/>
    <property type="evidence" value="ECO:0007669"/>
    <property type="project" value="UniProtKB-SubCell"/>
</dbReference>
<keyword evidence="8 11" id="KW-0443">Lipid metabolism</keyword>
<dbReference type="HOGENOM" id="CLU_024661_0_2_1"/>
<keyword evidence="4 11" id="KW-0812">Transmembrane</keyword>
<keyword evidence="6 11" id="KW-1133">Transmembrane helix</keyword>
<dbReference type="Pfam" id="PF07993">
    <property type="entry name" value="NAD_binding_4"/>
    <property type="match status" value="1"/>
</dbReference>
<reference evidence="14 15" key="1">
    <citation type="journal article" date="2007" name="Nature">
        <title>Evolution of genes and genomes on the Drosophila phylogeny.</title>
        <authorList>
            <consortium name="Drosophila 12 Genomes Consortium"/>
            <person name="Clark A.G."/>
            <person name="Eisen M.B."/>
            <person name="Smith D.R."/>
            <person name="Bergman C.M."/>
            <person name="Oliver B."/>
            <person name="Markow T.A."/>
            <person name="Kaufman T.C."/>
            <person name="Kellis M."/>
            <person name="Gelbart W."/>
            <person name="Iyer V.N."/>
            <person name="Pollard D.A."/>
            <person name="Sackton T.B."/>
            <person name="Larracuente A.M."/>
            <person name="Singh N.D."/>
            <person name="Abad J.P."/>
            <person name="Abt D.N."/>
            <person name="Adryan B."/>
            <person name="Aguade M."/>
            <person name="Akashi H."/>
            <person name="Anderson W.W."/>
            <person name="Aquadro C.F."/>
            <person name="Ardell D.H."/>
            <person name="Arguello R."/>
            <person name="Artieri C.G."/>
            <person name="Barbash D.A."/>
            <person name="Barker D."/>
            <person name="Barsanti P."/>
            <person name="Batterham P."/>
            <person name="Batzoglou S."/>
            <person name="Begun D."/>
            <person name="Bhutkar A."/>
            <person name="Blanco E."/>
            <person name="Bosak S.A."/>
            <person name="Bradley R.K."/>
            <person name="Brand A.D."/>
            <person name="Brent M.R."/>
            <person name="Brooks A.N."/>
            <person name="Brown R.H."/>
            <person name="Butlin R.K."/>
            <person name="Caggese C."/>
            <person name="Calvi B.R."/>
            <person name="Bernardo de Carvalho A."/>
            <person name="Caspi A."/>
            <person name="Castrezana S."/>
            <person name="Celniker S.E."/>
            <person name="Chang J.L."/>
            <person name="Chapple C."/>
            <person name="Chatterji S."/>
            <person name="Chinwalla A."/>
            <person name="Civetta A."/>
            <person name="Clifton S.W."/>
            <person name="Comeron J.M."/>
            <person name="Costello J.C."/>
            <person name="Coyne J.A."/>
            <person name="Daub J."/>
            <person name="David R.G."/>
            <person name="Delcher A.L."/>
            <person name="Delehaunty K."/>
            <person name="Do C.B."/>
            <person name="Ebling H."/>
            <person name="Edwards K."/>
            <person name="Eickbush T."/>
            <person name="Evans J.D."/>
            <person name="Filipski A."/>
            <person name="Findeiss S."/>
            <person name="Freyhult E."/>
            <person name="Fulton L."/>
            <person name="Fulton R."/>
            <person name="Garcia A.C."/>
            <person name="Gardiner A."/>
            <person name="Garfield D.A."/>
            <person name="Garvin B.E."/>
            <person name="Gibson G."/>
            <person name="Gilbert D."/>
            <person name="Gnerre S."/>
            <person name="Godfrey J."/>
            <person name="Good R."/>
            <person name="Gotea V."/>
            <person name="Gravely B."/>
            <person name="Greenberg A.J."/>
            <person name="Griffiths-Jones S."/>
            <person name="Gross S."/>
            <person name="Guigo R."/>
            <person name="Gustafson E.A."/>
            <person name="Haerty W."/>
            <person name="Hahn M.W."/>
            <person name="Halligan D.L."/>
            <person name="Halpern A.L."/>
            <person name="Halter G.M."/>
            <person name="Han M.V."/>
            <person name="Heger A."/>
            <person name="Hillier L."/>
            <person name="Hinrichs A.S."/>
            <person name="Holmes I."/>
            <person name="Hoskins R.A."/>
            <person name="Hubisz M.J."/>
            <person name="Hultmark D."/>
            <person name="Huntley M.A."/>
            <person name="Jaffe D.B."/>
            <person name="Jagadeeshan S."/>
            <person name="Jeck W.R."/>
            <person name="Johnson J."/>
            <person name="Jones C.D."/>
            <person name="Jordan W.C."/>
            <person name="Karpen G.H."/>
            <person name="Kataoka E."/>
            <person name="Keightley P.D."/>
            <person name="Kheradpour P."/>
            <person name="Kirkness E.F."/>
            <person name="Koerich L.B."/>
            <person name="Kristiansen K."/>
            <person name="Kudrna D."/>
            <person name="Kulathinal R.J."/>
            <person name="Kumar S."/>
            <person name="Kwok R."/>
            <person name="Lander E."/>
            <person name="Langley C.H."/>
            <person name="Lapoint R."/>
            <person name="Lazzaro B.P."/>
            <person name="Lee S.J."/>
            <person name="Levesque L."/>
            <person name="Li R."/>
            <person name="Lin C.F."/>
            <person name="Lin M.F."/>
            <person name="Lindblad-Toh K."/>
            <person name="Llopart A."/>
            <person name="Long M."/>
            <person name="Low L."/>
            <person name="Lozovsky E."/>
            <person name="Lu J."/>
            <person name="Luo M."/>
            <person name="Machado C.A."/>
            <person name="Makalowski W."/>
            <person name="Marzo M."/>
            <person name="Matsuda M."/>
            <person name="Matzkin L."/>
            <person name="McAllister B."/>
            <person name="McBride C.S."/>
            <person name="McKernan B."/>
            <person name="McKernan K."/>
            <person name="Mendez-Lago M."/>
            <person name="Minx P."/>
            <person name="Mollenhauer M.U."/>
            <person name="Montooth K."/>
            <person name="Mount S.M."/>
            <person name="Mu X."/>
            <person name="Myers E."/>
            <person name="Negre B."/>
            <person name="Newfeld S."/>
            <person name="Nielsen R."/>
            <person name="Noor M.A."/>
            <person name="O'Grady P."/>
            <person name="Pachter L."/>
            <person name="Papaceit M."/>
            <person name="Parisi M.J."/>
            <person name="Parisi M."/>
            <person name="Parts L."/>
            <person name="Pedersen J.S."/>
            <person name="Pesole G."/>
            <person name="Phillippy A.M."/>
            <person name="Ponting C.P."/>
            <person name="Pop M."/>
            <person name="Porcelli D."/>
            <person name="Powell J.R."/>
            <person name="Prohaska S."/>
            <person name="Pruitt K."/>
            <person name="Puig M."/>
            <person name="Quesneville H."/>
            <person name="Ram K.R."/>
            <person name="Rand D."/>
            <person name="Rasmussen M.D."/>
            <person name="Reed L.K."/>
            <person name="Reenan R."/>
            <person name="Reily A."/>
            <person name="Remington K.A."/>
            <person name="Rieger T.T."/>
            <person name="Ritchie M.G."/>
            <person name="Robin C."/>
            <person name="Rogers Y.H."/>
            <person name="Rohde C."/>
            <person name="Rozas J."/>
            <person name="Rubenfield M.J."/>
            <person name="Ruiz A."/>
            <person name="Russo S."/>
            <person name="Salzberg S.L."/>
            <person name="Sanchez-Gracia A."/>
            <person name="Saranga D.J."/>
            <person name="Sato H."/>
            <person name="Schaeffer S.W."/>
            <person name="Schatz M.C."/>
            <person name="Schlenke T."/>
            <person name="Schwartz R."/>
            <person name="Segarra C."/>
            <person name="Singh R.S."/>
            <person name="Sirot L."/>
            <person name="Sirota M."/>
            <person name="Sisneros N.B."/>
            <person name="Smith C.D."/>
            <person name="Smith T.F."/>
            <person name="Spieth J."/>
            <person name="Stage D.E."/>
            <person name="Stark A."/>
            <person name="Stephan W."/>
            <person name="Strausberg R.L."/>
            <person name="Strempel S."/>
            <person name="Sturgill D."/>
            <person name="Sutton G."/>
            <person name="Sutton G.G."/>
            <person name="Tao W."/>
            <person name="Teichmann S."/>
            <person name="Tobari Y.N."/>
            <person name="Tomimura Y."/>
            <person name="Tsolas J.M."/>
            <person name="Valente V.L."/>
            <person name="Venter E."/>
            <person name="Venter J.C."/>
            <person name="Vicario S."/>
            <person name="Vieira F.G."/>
            <person name="Vilella A.J."/>
            <person name="Villasante A."/>
            <person name="Walenz B."/>
            <person name="Wang J."/>
            <person name="Wasserman M."/>
            <person name="Watts T."/>
            <person name="Wilson D."/>
            <person name="Wilson R.K."/>
            <person name="Wing R.A."/>
            <person name="Wolfner M.F."/>
            <person name="Wong A."/>
            <person name="Wong G.K."/>
            <person name="Wu C.I."/>
            <person name="Wu G."/>
            <person name="Yamamoto D."/>
            <person name="Yang H.P."/>
            <person name="Yang S.P."/>
            <person name="Yorke J.A."/>
            <person name="Yoshida K."/>
            <person name="Zdobnov E."/>
            <person name="Zhang P."/>
            <person name="Zhang Y."/>
            <person name="Zimin A.V."/>
            <person name="Baldwin J."/>
            <person name="Abdouelleil A."/>
            <person name="Abdulkadir J."/>
            <person name="Abebe A."/>
            <person name="Abera B."/>
            <person name="Abreu J."/>
            <person name="Acer S.C."/>
            <person name="Aftuck L."/>
            <person name="Alexander A."/>
            <person name="An P."/>
            <person name="Anderson E."/>
            <person name="Anderson S."/>
            <person name="Arachi H."/>
            <person name="Azer M."/>
            <person name="Bachantsang P."/>
            <person name="Barry A."/>
            <person name="Bayul T."/>
            <person name="Berlin A."/>
            <person name="Bessette D."/>
            <person name="Bloom T."/>
            <person name="Blye J."/>
            <person name="Boguslavskiy L."/>
            <person name="Bonnet C."/>
            <person name="Boukhgalter B."/>
            <person name="Bourzgui I."/>
            <person name="Brown A."/>
            <person name="Cahill P."/>
            <person name="Channer S."/>
            <person name="Cheshatsang Y."/>
            <person name="Chuda L."/>
            <person name="Citroen M."/>
            <person name="Collymore A."/>
            <person name="Cooke P."/>
            <person name="Costello M."/>
            <person name="D'Aco K."/>
            <person name="Daza R."/>
            <person name="De Haan G."/>
            <person name="DeGray S."/>
            <person name="DeMaso C."/>
            <person name="Dhargay N."/>
            <person name="Dooley K."/>
            <person name="Dooley E."/>
            <person name="Doricent M."/>
            <person name="Dorje P."/>
            <person name="Dorjee K."/>
            <person name="Dupes A."/>
            <person name="Elong R."/>
            <person name="Falk J."/>
            <person name="Farina A."/>
            <person name="Faro S."/>
            <person name="Ferguson D."/>
            <person name="Fisher S."/>
            <person name="Foley C.D."/>
            <person name="Franke A."/>
            <person name="Friedrich D."/>
            <person name="Gadbois L."/>
            <person name="Gearin G."/>
            <person name="Gearin C.R."/>
            <person name="Giannoukos G."/>
            <person name="Goode T."/>
            <person name="Graham J."/>
            <person name="Grandbois E."/>
            <person name="Grewal S."/>
            <person name="Gyaltsen K."/>
            <person name="Hafez N."/>
            <person name="Hagos B."/>
            <person name="Hall J."/>
            <person name="Henson C."/>
            <person name="Hollinger A."/>
            <person name="Honan T."/>
            <person name="Huard M.D."/>
            <person name="Hughes L."/>
            <person name="Hurhula B."/>
            <person name="Husby M.E."/>
            <person name="Kamat A."/>
            <person name="Kanga B."/>
            <person name="Kashin S."/>
            <person name="Khazanovich D."/>
            <person name="Kisner P."/>
            <person name="Lance K."/>
            <person name="Lara M."/>
            <person name="Lee W."/>
            <person name="Lennon N."/>
            <person name="Letendre F."/>
            <person name="LeVine R."/>
            <person name="Lipovsky A."/>
            <person name="Liu X."/>
            <person name="Liu J."/>
            <person name="Liu S."/>
            <person name="Lokyitsang T."/>
            <person name="Lokyitsang Y."/>
            <person name="Lubonja R."/>
            <person name="Lui A."/>
            <person name="MacDonald P."/>
            <person name="Magnisalis V."/>
            <person name="Maru K."/>
            <person name="Matthews C."/>
            <person name="McCusker W."/>
            <person name="McDonough S."/>
            <person name="Mehta T."/>
            <person name="Meldrim J."/>
            <person name="Meneus L."/>
            <person name="Mihai O."/>
            <person name="Mihalev A."/>
            <person name="Mihova T."/>
            <person name="Mittelman R."/>
            <person name="Mlenga V."/>
            <person name="Montmayeur A."/>
            <person name="Mulrain L."/>
            <person name="Navidi A."/>
            <person name="Naylor J."/>
            <person name="Negash T."/>
            <person name="Nguyen T."/>
            <person name="Nguyen N."/>
            <person name="Nicol R."/>
            <person name="Norbu C."/>
            <person name="Norbu N."/>
            <person name="Novod N."/>
            <person name="O'Neill B."/>
            <person name="Osman S."/>
            <person name="Markiewicz E."/>
            <person name="Oyono O.L."/>
            <person name="Patti C."/>
            <person name="Phunkhang P."/>
            <person name="Pierre F."/>
            <person name="Priest M."/>
            <person name="Raghuraman S."/>
            <person name="Rege F."/>
            <person name="Reyes R."/>
            <person name="Rise C."/>
            <person name="Rogov P."/>
            <person name="Ross K."/>
            <person name="Ryan E."/>
            <person name="Settipalli S."/>
            <person name="Shea T."/>
            <person name="Sherpa N."/>
            <person name="Shi L."/>
            <person name="Shih D."/>
            <person name="Sparrow T."/>
            <person name="Spaulding J."/>
            <person name="Stalker J."/>
            <person name="Stange-Thomann N."/>
            <person name="Stavropoulos S."/>
            <person name="Stone C."/>
            <person name="Strader C."/>
            <person name="Tesfaye S."/>
            <person name="Thomson T."/>
            <person name="Thoulutsang Y."/>
            <person name="Thoulutsang D."/>
            <person name="Topham K."/>
            <person name="Topping I."/>
            <person name="Tsamla T."/>
            <person name="Vassiliev H."/>
            <person name="Vo A."/>
            <person name="Wangchuk T."/>
            <person name="Wangdi T."/>
            <person name="Weiand M."/>
            <person name="Wilkinson J."/>
            <person name="Wilson A."/>
            <person name="Yadav S."/>
            <person name="Young G."/>
            <person name="Yu Q."/>
            <person name="Zembek L."/>
            <person name="Zhong D."/>
            <person name="Zimmer A."/>
            <person name="Zwirko Z."/>
            <person name="Jaffe D.B."/>
            <person name="Alvarez P."/>
            <person name="Brockman W."/>
            <person name="Butler J."/>
            <person name="Chin C."/>
            <person name="Gnerre S."/>
            <person name="Grabherr M."/>
            <person name="Kleber M."/>
            <person name="Mauceli E."/>
            <person name="MacCallum I."/>
        </authorList>
    </citation>
    <scope>NUCLEOTIDE SEQUENCE [LARGE SCALE GENOMIC DNA]</scope>
    <source>
        <strain evidence="15">Tucson 15287-2541.00</strain>
    </source>
</reference>
<organism evidence="15">
    <name type="scientific">Drosophila grimshawi</name>
    <name type="common">Hawaiian fruit fly</name>
    <name type="synonym">Idiomyia grimshawi</name>
    <dbReference type="NCBI Taxonomy" id="7222"/>
    <lineage>
        <taxon>Eukaryota</taxon>
        <taxon>Metazoa</taxon>
        <taxon>Ecdysozoa</taxon>
        <taxon>Arthropoda</taxon>
        <taxon>Hexapoda</taxon>
        <taxon>Insecta</taxon>
        <taxon>Pterygota</taxon>
        <taxon>Neoptera</taxon>
        <taxon>Endopterygota</taxon>
        <taxon>Diptera</taxon>
        <taxon>Brachycera</taxon>
        <taxon>Muscomorpha</taxon>
        <taxon>Ephydroidea</taxon>
        <taxon>Drosophilidae</taxon>
        <taxon>Drosophila</taxon>
        <taxon>Hawaiian Drosophila</taxon>
    </lineage>
</organism>
<protein>
    <recommendedName>
        <fullName evidence="11">Fatty acyl-CoA reductase</fullName>
        <ecNumber evidence="11">1.2.1.84</ecNumber>
    </recommendedName>
</protein>
<proteinExistence type="inferred from homology"/>
<evidence type="ECO:0000256" key="8">
    <source>
        <dbReference type="ARBA" id="ARBA00023098"/>
    </source>
</evidence>
<feature type="transmembrane region" description="Helical" evidence="11">
    <location>
        <begin position="490"/>
        <end position="511"/>
    </location>
</feature>